<evidence type="ECO:0000313" key="4">
    <source>
        <dbReference type="EMBL" id="ETX00869.1"/>
    </source>
</evidence>
<dbReference type="GO" id="GO:0007165">
    <property type="term" value="P:signal transduction"/>
    <property type="evidence" value="ECO:0007669"/>
    <property type="project" value="UniProtKB-KW"/>
</dbReference>
<keyword evidence="1 2" id="KW-0807">Transducer</keyword>
<sequence>SPGEAGRGFSVVADEVQRLAETARESTDQIANLVQSIQSEASETMARMNKTIEQVVEGSTLAENAGKRMRLTRRSTDELVSAVSQISDRSKSQLAINEDLRSQAVKLQESTTATEQELKEQGAQTENMFLHVQGLVESVRVFKLPESA</sequence>
<protein>
    <recommendedName>
        <fullName evidence="3">Methyl-accepting transducer domain-containing protein</fullName>
    </recommendedName>
</protein>
<evidence type="ECO:0000313" key="5">
    <source>
        <dbReference type="Proteomes" id="UP000019141"/>
    </source>
</evidence>
<evidence type="ECO:0000256" key="1">
    <source>
        <dbReference type="ARBA" id="ARBA00023224"/>
    </source>
</evidence>
<dbReference type="AlphaFoldDB" id="W4LS54"/>
<dbReference type="HOGENOM" id="CLU_1753449_0_0_7"/>
<dbReference type="EMBL" id="AZHW01000296">
    <property type="protein sequence ID" value="ETX00869.1"/>
    <property type="molecule type" value="Genomic_DNA"/>
</dbReference>
<dbReference type="PANTHER" id="PTHR32089:SF112">
    <property type="entry name" value="LYSOZYME-LIKE PROTEIN-RELATED"/>
    <property type="match status" value="1"/>
</dbReference>
<feature type="non-terminal residue" evidence="4">
    <location>
        <position position="1"/>
    </location>
</feature>
<proteinExistence type="predicted"/>
<dbReference type="Gene3D" id="1.10.287.950">
    <property type="entry name" value="Methyl-accepting chemotaxis protein"/>
    <property type="match status" value="1"/>
</dbReference>
<dbReference type="PROSITE" id="PS50111">
    <property type="entry name" value="CHEMOTAXIS_TRANSDUC_2"/>
    <property type="match status" value="1"/>
</dbReference>
<organism evidence="4 5">
    <name type="scientific">Entotheonella factor</name>
    <dbReference type="NCBI Taxonomy" id="1429438"/>
    <lineage>
        <taxon>Bacteria</taxon>
        <taxon>Pseudomonadati</taxon>
        <taxon>Nitrospinota/Tectimicrobiota group</taxon>
        <taxon>Candidatus Tectimicrobiota</taxon>
        <taxon>Candidatus Entotheonellia</taxon>
        <taxon>Candidatus Entotheonellales</taxon>
        <taxon>Candidatus Entotheonellaceae</taxon>
        <taxon>Candidatus Entotheonella</taxon>
    </lineage>
</organism>
<dbReference type="GO" id="GO:0016020">
    <property type="term" value="C:membrane"/>
    <property type="evidence" value="ECO:0007669"/>
    <property type="project" value="InterPro"/>
</dbReference>
<comment type="caution">
    <text evidence="4">The sequence shown here is derived from an EMBL/GenBank/DDBJ whole genome shotgun (WGS) entry which is preliminary data.</text>
</comment>
<dbReference type="SUPFAM" id="SSF58104">
    <property type="entry name" value="Methyl-accepting chemotaxis protein (MCP) signaling domain"/>
    <property type="match status" value="1"/>
</dbReference>
<keyword evidence="5" id="KW-1185">Reference proteome</keyword>
<evidence type="ECO:0000256" key="2">
    <source>
        <dbReference type="PROSITE-ProRule" id="PRU00284"/>
    </source>
</evidence>
<evidence type="ECO:0000259" key="3">
    <source>
        <dbReference type="PROSITE" id="PS50111"/>
    </source>
</evidence>
<accession>W4LS54</accession>
<dbReference type="PANTHER" id="PTHR32089">
    <property type="entry name" value="METHYL-ACCEPTING CHEMOTAXIS PROTEIN MCPB"/>
    <property type="match status" value="1"/>
</dbReference>
<name>W4LS54_ENTF1</name>
<reference evidence="4 5" key="1">
    <citation type="journal article" date="2014" name="Nature">
        <title>An environmental bacterial taxon with a large and distinct metabolic repertoire.</title>
        <authorList>
            <person name="Wilson M.C."/>
            <person name="Mori T."/>
            <person name="Ruckert C."/>
            <person name="Uria A.R."/>
            <person name="Helf M.J."/>
            <person name="Takada K."/>
            <person name="Gernert C."/>
            <person name="Steffens U.A."/>
            <person name="Heycke N."/>
            <person name="Schmitt S."/>
            <person name="Rinke C."/>
            <person name="Helfrich E.J."/>
            <person name="Brachmann A.O."/>
            <person name="Gurgui C."/>
            <person name="Wakimoto T."/>
            <person name="Kracht M."/>
            <person name="Crusemann M."/>
            <person name="Hentschel U."/>
            <person name="Abe I."/>
            <person name="Matsunaga S."/>
            <person name="Kalinowski J."/>
            <person name="Takeyama H."/>
            <person name="Piel J."/>
        </authorList>
    </citation>
    <scope>NUCLEOTIDE SEQUENCE [LARGE SCALE GENOMIC DNA]</scope>
    <source>
        <strain evidence="5">TSY1</strain>
    </source>
</reference>
<dbReference type="InterPro" id="IPR004089">
    <property type="entry name" value="MCPsignal_dom"/>
</dbReference>
<dbReference type="Proteomes" id="UP000019141">
    <property type="component" value="Unassembled WGS sequence"/>
</dbReference>
<dbReference type="Pfam" id="PF00015">
    <property type="entry name" value="MCPsignal"/>
    <property type="match status" value="1"/>
</dbReference>
<gene>
    <name evidence="4" type="ORF">ETSY1_09615</name>
</gene>
<feature type="domain" description="Methyl-accepting transducer" evidence="3">
    <location>
        <begin position="1"/>
        <end position="108"/>
    </location>
</feature>